<dbReference type="GO" id="GO:0009358">
    <property type="term" value="C:polyphosphate kinase complex"/>
    <property type="evidence" value="ECO:0007669"/>
    <property type="project" value="InterPro"/>
</dbReference>
<keyword evidence="2" id="KW-0597">Phosphoprotein</keyword>
<gene>
    <name evidence="10" type="ORF">KM312_11455</name>
</gene>
<sequence>MRPESKRSDENRLDRPEHFFNRELSWLKFNERVLEEALEDENPLLERLKFLAITASNLDEFFMVRVAGLKVQMRANQGYIDNKTRMTAAEQYTAVMAESRKFMENQMRVYRETLLPRLREAGVCFVGPKELSRAEKSALEDLFWDEIYPVLTPMAVDASRPYPVLAGRTLNLALLIEPEAAPAMEPLFAFVQVPTLLSRFYPVPEAEEGEAQETARPTAATGERHAELPEDGEEGRSASPSVASVSAVSSAVASVPAAPVRREKRYILLEDIIRLFVHHLFRGYKIAAVGAFRITRNADLSLNEQEADDLMEEIERELKKRRSGEAVRIEIEAGMHPFLRSVLAEWEEVEEETFFEIDGPLDLTFLMRFAAEAALPEHGFAPVSAMMPVDLYGEDDLFAAIRRRDLLFY</sequence>
<dbReference type="InterPro" id="IPR025198">
    <property type="entry name" value="PPK_N_dom"/>
</dbReference>
<feature type="non-terminal residue" evidence="10">
    <location>
        <position position="409"/>
    </location>
</feature>
<dbReference type="GO" id="GO:0006799">
    <property type="term" value="P:polyphosphate biosynthetic process"/>
    <property type="evidence" value="ECO:0007669"/>
    <property type="project" value="InterPro"/>
</dbReference>
<evidence type="ECO:0000259" key="8">
    <source>
        <dbReference type="Pfam" id="PF02503"/>
    </source>
</evidence>
<evidence type="ECO:0000256" key="2">
    <source>
        <dbReference type="ARBA" id="ARBA00022553"/>
    </source>
</evidence>
<evidence type="ECO:0000256" key="1">
    <source>
        <dbReference type="ARBA" id="ARBA00012960"/>
    </source>
</evidence>
<keyword evidence="3" id="KW-0808">Transferase</keyword>
<feature type="domain" description="Polyphosphate kinase middle" evidence="8">
    <location>
        <begin position="251"/>
        <end position="369"/>
    </location>
</feature>
<feature type="domain" description="Polyphosphate kinase middle" evidence="8">
    <location>
        <begin position="135"/>
        <end position="210"/>
    </location>
</feature>
<protein>
    <recommendedName>
        <fullName evidence="1">ATP-polyphosphate phosphotransferase</fullName>
        <ecNumber evidence="1">2.7.4.1</ecNumber>
    </recommendedName>
</protein>
<dbReference type="PANTHER" id="PTHR30218">
    <property type="entry name" value="POLYPHOSPHATE KINASE"/>
    <property type="match status" value="1"/>
</dbReference>
<evidence type="ECO:0000256" key="7">
    <source>
        <dbReference type="SAM" id="MobiDB-lite"/>
    </source>
</evidence>
<dbReference type="Gene3D" id="3.30.1840.10">
    <property type="entry name" value="Polyphosphate kinase middle domain"/>
    <property type="match status" value="1"/>
</dbReference>
<evidence type="ECO:0000313" key="11">
    <source>
        <dbReference type="Proteomes" id="UP000748108"/>
    </source>
</evidence>
<evidence type="ECO:0000256" key="4">
    <source>
        <dbReference type="ARBA" id="ARBA00022741"/>
    </source>
</evidence>
<dbReference type="GO" id="GO:0008976">
    <property type="term" value="F:polyphosphate kinase activity"/>
    <property type="evidence" value="ECO:0007669"/>
    <property type="project" value="UniProtKB-EC"/>
</dbReference>
<name>A0A947G8Z5_HYDSH</name>
<evidence type="ECO:0000256" key="3">
    <source>
        <dbReference type="ARBA" id="ARBA00022679"/>
    </source>
</evidence>
<feature type="region of interest" description="Disordered" evidence="7">
    <location>
        <begin position="206"/>
        <end position="241"/>
    </location>
</feature>
<evidence type="ECO:0000256" key="6">
    <source>
        <dbReference type="ARBA" id="ARBA00022840"/>
    </source>
</evidence>
<dbReference type="InterPro" id="IPR003414">
    <property type="entry name" value="PP_kinase"/>
</dbReference>
<keyword evidence="4" id="KW-0547">Nucleotide-binding</keyword>
<dbReference type="EMBL" id="JAHHQF010000082">
    <property type="protein sequence ID" value="MBT9283237.1"/>
    <property type="molecule type" value="Genomic_DNA"/>
</dbReference>
<reference evidence="10" key="1">
    <citation type="journal article" date="2021" name="Microbiology">
        <title>Metagenomic Analysis of the Microbial Community in the Underground Coal Fire Area (Kemerovo Region, Russia) Revealed Predominance of Thermophilic Members of the Phyla Deinococcus-thermus, Aquificae, and Firmicutes.</title>
        <authorList>
            <person name="Kadnikov V."/>
            <person name="Mardanov A.V."/>
            <person name="Beletsky A.V."/>
            <person name="Karnachuk O.V."/>
            <person name="Ravin N.V."/>
        </authorList>
    </citation>
    <scope>NUCLEOTIDE SEQUENCE</scope>
    <source>
        <strain evidence="10">RBS10-49</strain>
    </source>
</reference>
<organism evidence="10 11">
    <name type="scientific">Hydrogenibacillus schlegelii</name>
    <name type="common">Bacillus schlegelii</name>
    <dbReference type="NCBI Taxonomy" id="1484"/>
    <lineage>
        <taxon>Bacteria</taxon>
        <taxon>Bacillati</taxon>
        <taxon>Bacillota</taxon>
        <taxon>Bacilli</taxon>
        <taxon>Bacillales</taxon>
        <taxon>Bacillales Family X. Incertae Sedis</taxon>
        <taxon>Hydrogenibacillus</taxon>
    </lineage>
</organism>
<evidence type="ECO:0000313" key="10">
    <source>
        <dbReference type="EMBL" id="MBT9283237.1"/>
    </source>
</evidence>
<dbReference type="Pfam" id="PF02503">
    <property type="entry name" value="PP_kinase"/>
    <property type="match status" value="2"/>
</dbReference>
<proteinExistence type="predicted"/>
<dbReference type="SUPFAM" id="SSF140356">
    <property type="entry name" value="PPK N-terminal domain-like"/>
    <property type="match status" value="1"/>
</dbReference>
<evidence type="ECO:0000259" key="9">
    <source>
        <dbReference type="Pfam" id="PF13089"/>
    </source>
</evidence>
<dbReference type="PANTHER" id="PTHR30218:SF0">
    <property type="entry name" value="POLYPHOSPHATE KINASE"/>
    <property type="match status" value="1"/>
</dbReference>
<dbReference type="Pfam" id="PF13089">
    <property type="entry name" value="PP_kinase_N"/>
    <property type="match status" value="1"/>
</dbReference>
<dbReference type="InterPro" id="IPR036830">
    <property type="entry name" value="PP_kinase_middle_dom_sf"/>
</dbReference>
<keyword evidence="6" id="KW-0067">ATP-binding</keyword>
<dbReference type="GO" id="GO:0005524">
    <property type="term" value="F:ATP binding"/>
    <property type="evidence" value="ECO:0007669"/>
    <property type="project" value="UniProtKB-KW"/>
</dbReference>
<keyword evidence="5" id="KW-0418">Kinase</keyword>
<dbReference type="Gene3D" id="1.20.58.310">
    <property type="entry name" value="Polyphosphate kinase N-terminal domain"/>
    <property type="match status" value="1"/>
</dbReference>
<dbReference type="AlphaFoldDB" id="A0A947G8Z5"/>
<dbReference type="SUPFAM" id="SSF143724">
    <property type="entry name" value="PHP14-like"/>
    <property type="match status" value="2"/>
</dbReference>
<dbReference type="InterPro" id="IPR036832">
    <property type="entry name" value="PPK_N_dom_sf"/>
</dbReference>
<evidence type="ECO:0000256" key="5">
    <source>
        <dbReference type="ARBA" id="ARBA00022777"/>
    </source>
</evidence>
<dbReference type="EC" id="2.7.4.1" evidence="1"/>
<dbReference type="Proteomes" id="UP000748108">
    <property type="component" value="Unassembled WGS sequence"/>
</dbReference>
<feature type="domain" description="Polyphosphate kinase N-terminal" evidence="9">
    <location>
        <begin position="19"/>
        <end position="125"/>
    </location>
</feature>
<accession>A0A947G8Z5</accession>
<comment type="caution">
    <text evidence="10">The sequence shown here is derived from an EMBL/GenBank/DDBJ whole genome shotgun (WGS) entry which is preliminary data.</text>
</comment>
<dbReference type="InterPro" id="IPR024953">
    <property type="entry name" value="PP_kinase_middle"/>
</dbReference>